<evidence type="ECO:0000313" key="1">
    <source>
        <dbReference type="EMBL" id="KAH7125391.1"/>
    </source>
</evidence>
<dbReference type="Proteomes" id="UP000700596">
    <property type="component" value="Unassembled WGS sequence"/>
</dbReference>
<accession>A0A9P9DU96</accession>
<name>A0A9P9DU96_9PLEO</name>
<keyword evidence="2" id="KW-1185">Reference proteome</keyword>
<dbReference type="AlphaFoldDB" id="A0A9P9DU96"/>
<organism evidence="1 2">
    <name type="scientific">Dendryphion nanum</name>
    <dbReference type="NCBI Taxonomy" id="256645"/>
    <lineage>
        <taxon>Eukaryota</taxon>
        <taxon>Fungi</taxon>
        <taxon>Dikarya</taxon>
        <taxon>Ascomycota</taxon>
        <taxon>Pezizomycotina</taxon>
        <taxon>Dothideomycetes</taxon>
        <taxon>Pleosporomycetidae</taxon>
        <taxon>Pleosporales</taxon>
        <taxon>Torulaceae</taxon>
        <taxon>Dendryphion</taxon>
    </lineage>
</organism>
<comment type="caution">
    <text evidence="1">The sequence shown here is derived from an EMBL/GenBank/DDBJ whole genome shotgun (WGS) entry which is preliminary data.</text>
</comment>
<proteinExistence type="predicted"/>
<gene>
    <name evidence="1" type="ORF">B0J11DRAFT_305130</name>
</gene>
<sequence>MPPTSIRAGRGETGASFVIWIRAGCCKDGPDGPGWMGWMGRIGQGNTNAGVCVHLGRGETRRKRKRERFFLSFSLSLLRAPSALSPYNVVTIQRAVLGFVPGYCIWVHSLGRLGSHSPKNQDFASNCIYTAPPYVSFRIQREPDRLDVDIAKRGKVLPLRAISSTTSAATTCLSCPYCTSTFSCRYSAHSTDYYCTCDRETITSIVYQISNSPNYTSRWTPHSIRSNLLFAICYLLSAICCLLRTYCLRSPPRNPTSPTKLYQQPPSPPFGHPPIQKPIQPIQRLIQAQLNFSATLVSS</sequence>
<protein>
    <submittedName>
        <fullName evidence="1">Uncharacterized protein</fullName>
    </submittedName>
</protein>
<evidence type="ECO:0000313" key="2">
    <source>
        <dbReference type="Proteomes" id="UP000700596"/>
    </source>
</evidence>
<dbReference type="EMBL" id="JAGMWT010000007">
    <property type="protein sequence ID" value="KAH7125391.1"/>
    <property type="molecule type" value="Genomic_DNA"/>
</dbReference>
<reference evidence="1" key="1">
    <citation type="journal article" date="2021" name="Nat. Commun.">
        <title>Genetic determinants of endophytism in the Arabidopsis root mycobiome.</title>
        <authorList>
            <person name="Mesny F."/>
            <person name="Miyauchi S."/>
            <person name="Thiergart T."/>
            <person name="Pickel B."/>
            <person name="Atanasova L."/>
            <person name="Karlsson M."/>
            <person name="Huettel B."/>
            <person name="Barry K.W."/>
            <person name="Haridas S."/>
            <person name="Chen C."/>
            <person name="Bauer D."/>
            <person name="Andreopoulos W."/>
            <person name="Pangilinan J."/>
            <person name="LaButti K."/>
            <person name="Riley R."/>
            <person name="Lipzen A."/>
            <person name="Clum A."/>
            <person name="Drula E."/>
            <person name="Henrissat B."/>
            <person name="Kohler A."/>
            <person name="Grigoriev I.V."/>
            <person name="Martin F.M."/>
            <person name="Hacquard S."/>
        </authorList>
    </citation>
    <scope>NUCLEOTIDE SEQUENCE</scope>
    <source>
        <strain evidence="1">MPI-CAGE-CH-0243</strain>
    </source>
</reference>